<evidence type="ECO:0000313" key="2">
    <source>
        <dbReference type="Proteomes" id="UP000199114"/>
    </source>
</evidence>
<accession>A0A1H9NNR7</accession>
<sequence>MTLLPVDTDILEDVCRDIAQDNYGFLYVSDQKGEIKSAYEAADIGLVNARSLSSSDMRKALSEMAADEFVDIEQLRDGVFYVDPFGVKGNMNITRELTNLFGQRLVVTGETLRSRFSLAIDDMEFFADELADRNYVRRITAGKRDYYTIGPQLKEHADDVGLDSRLARESSNGKIAHSDLESVIDVDATADVIRYLDREGYIVDLDGEYLVQEAIDEYARYLAEQIEDAVETEFEESSYVLRTGEFEQVVENEIDSRFDVLSRARSVRGELLDGTRDTLIDRLGLEAGREMVEAVEPFEAVVEDHARRVLTDLKAERDKLPGTLPEWVELAEGHVEELHVSETTDVNEYVRDAVQDRYRALVNQEEFGGMAA</sequence>
<gene>
    <name evidence="1" type="ORF">SAMN04489841_3665</name>
</gene>
<keyword evidence="2" id="KW-1185">Reference proteome</keyword>
<name>A0A1H9NNR7_9EURY</name>
<dbReference type="EMBL" id="FOFD01000005">
    <property type="protein sequence ID" value="SER37275.1"/>
    <property type="molecule type" value="Genomic_DNA"/>
</dbReference>
<dbReference type="AlphaFoldDB" id="A0A1H9NNR7"/>
<dbReference type="RefSeq" id="WP_090620215.1">
    <property type="nucleotide sequence ID" value="NZ_FOFD01000005.1"/>
</dbReference>
<protein>
    <submittedName>
        <fullName evidence="1">Uncharacterized protein</fullName>
    </submittedName>
</protein>
<dbReference type="STRING" id="1186196.SAMN04489841_3665"/>
<evidence type="ECO:0000313" key="1">
    <source>
        <dbReference type="EMBL" id="SER37275.1"/>
    </source>
</evidence>
<proteinExistence type="predicted"/>
<organism evidence="1 2">
    <name type="scientific">Natrinema salaciae</name>
    <dbReference type="NCBI Taxonomy" id="1186196"/>
    <lineage>
        <taxon>Archaea</taxon>
        <taxon>Methanobacteriati</taxon>
        <taxon>Methanobacteriota</taxon>
        <taxon>Stenosarchaea group</taxon>
        <taxon>Halobacteria</taxon>
        <taxon>Halobacteriales</taxon>
        <taxon>Natrialbaceae</taxon>
        <taxon>Natrinema</taxon>
    </lineage>
</organism>
<dbReference type="OrthoDB" id="262886at2157"/>
<dbReference type="Proteomes" id="UP000199114">
    <property type="component" value="Unassembled WGS sequence"/>
</dbReference>
<reference evidence="2" key="1">
    <citation type="submission" date="2016-10" db="EMBL/GenBank/DDBJ databases">
        <authorList>
            <person name="Varghese N."/>
            <person name="Submissions S."/>
        </authorList>
    </citation>
    <scope>NUCLEOTIDE SEQUENCE [LARGE SCALE GENOMIC DNA]</scope>
    <source>
        <strain evidence="2">DSM 25055</strain>
    </source>
</reference>